<feature type="domain" description="DUF2828" evidence="1">
    <location>
        <begin position="16"/>
        <end position="225"/>
    </location>
</feature>
<organism evidence="2 3">
    <name type="scientific">Pyrus ussuriensis x Pyrus communis</name>
    <dbReference type="NCBI Taxonomy" id="2448454"/>
    <lineage>
        <taxon>Eukaryota</taxon>
        <taxon>Viridiplantae</taxon>
        <taxon>Streptophyta</taxon>
        <taxon>Embryophyta</taxon>
        <taxon>Tracheophyta</taxon>
        <taxon>Spermatophyta</taxon>
        <taxon>Magnoliopsida</taxon>
        <taxon>eudicotyledons</taxon>
        <taxon>Gunneridae</taxon>
        <taxon>Pentapetalae</taxon>
        <taxon>rosids</taxon>
        <taxon>fabids</taxon>
        <taxon>Rosales</taxon>
        <taxon>Rosaceae</taxon>
        <taxon>Amygdaloideae</taxon>
        <taxon>Maleae</taxon>
        <taxon>Pyrus</taxon>
    </lineage>
</organism>
<reference evidence="2 3" key="1">
    <citation type="submission" date="2019-09" db="EMBL/GenBank/DDBJ databases">
        <authorList>
            <person name="Ou C."/>
        </authorList>
    </citation>
    <scope>NUCLEOTIDE SEQUENCE [LARGE SCALE GENOMIC DNA]</scope>
    <source>
        <strain evidence="2">S2</strain>
        <tissue evidence="2">Leaf</tissue>
    </source>
</reference>
<sequence length="228" mass="26569">MYFHCTKDAMSIVEFHKTLINQVLPLAWSHNPLTTHKLICNFIDRRGDGEKRNQDEAFFTATVWLHQNHSKTLAYNLVPISDSFGHILHLPCILSQVLRGEAHLKFTGRTREKADSNGMVKVKEKDAKSEVSELLLRRKVIHTANKAAQKYKRDVDYCFLHNCVLDIFAQSLKFDIEKFHHHKDHDHDHHDDYCLEITQAVTFLPTIADHHMLFENIARKVFRSESCL</sequence>
<evidence type="ECO:0000259" key="1">
    <source>
        <dbReference type="Pfam" id="PF11443"/>
    </source>
</evidence>
<reference evidence="2 3" key="3">
    <citation type="submission" date="2019-11" db="EMBL/GenBank/DDBJ databases">
        <title>A de novo genome assembly of a pear dwarfing rootstock.</title>
        <authorList>
            <person name="Wang F."/>
            <person name="Wang J."/>
            <person name="Li S."/>
            <person name="Zhang Y."/>
            <person name="Fang M."/>
            <person name="Ma L."/>
            <person name="Zhao Y."/>
            <person name="Jiang S."/>
        </authorList>
    </citation>
    <scope>NUCLEOTIDE SEQUENCE [LARGE SCALE GENOMIC DNA]</scope>
    <source>
        <strain evidence="2">S2</strain>
        <tissue evidence="2">Leaf</tissue>
    </source>
</reference>
<evidence type="ECO:0000313" key="2">
    <source>
        <dbReference type="EMBL" id="KAB2637069.1"/>
    </source>
</evidence>
<accession>A0A5N5IBR6</accession>
<dbReference type="InterPro" id="IPR011205">
    <property type="entry name" value="UCP015417_vWA"/>
</dbReference>
<dbReference type="Proteomes" id="UP000327157">
    <property type="component" value="Chromosome 5"/>
</dbReference>
<dbReference type="EMBL" id="SMOL01000004">
    <property type="protein sequence ID" value="KAB2637069.1"/>
    <property type="molecule type" value="Genomic_DNA"/>
</dbReference>
<name>A0A5N5IBR6_9ROSA</name>
<gene>
    <name evidence="2" type="ORF">D8674_027603</name>
</gene>
<dbReference type="InterPro" id="IPR058580">
    <property type="entry name" value="DUF2828"/>
</dbReference>
<evidence type="ECO:0000313" key="3">
    <source>
        <dbReference type="Proteomes" id="UP000327157"/>
    </source>
</evidence>
<protein>
    <recommendedName>
        <fullName evidence="1">DUF2828 domain-containing protein</fullName>
    </recommendedName>
</protein>
<proteinExistence type="predicted"/>
<dbReference type="OrthoDB" id="1934832at2759"/>
<keyword evidence="3" id="KW-1185">Reference proteome</keyword>
<dbReference type="AlphaFoldDB" id="A0A5N5IBR6"/>
<dbReference type="PANTHER" id="PTHR31373">
    <property type="entry name" value="OS06G0652100 PROTEIN"/>
    <property type="match status" value="1"/>
</dbReference>
<comment type="caution">
    <text evidence="2">The sequence shown here is derived from an EMBL/GenBank/DDBJ whole genome shotgun (WGS) entry which is preliminary data.</text>
</comment>
<dbReference type="Pfam" id="PF11443">
    <property type="entry name" value="DUF2828"/>
    <property type="match status" value="1"/>
</dbReference>
<dbReference type="PANTHER" id="PTHR31373:SF17">
    <property type="entry name" value="OS06G0652100 PROTEIN"/>
    <property type="match status" value="1"/>
</dbReference>
<reference evidence="3" key="2">
    <citation type="submission" date="2019-10" db="EMBL/GenBank/DDBJ databases">
        <title>A de novo genome assembly of a pear dwarfing rootstock.</title>
        <authorList>
            <person name="Wang F."/>
            <person name="Wang J."/>
            <person name="Li S."/>
            <person name="Zhang Y."/>
            <person name="Fang M."/>
            <person name="Ma L."/>
            <person name="Zhao Y."/>
            <person name="Jiang S."/>
        </authorList>
    </citation>
    <scope>NUCLEOTIDE SEQUENCE [LARGE SCALE GENOMIC DNA]</scope>
</reference>